<dbReference type="SUPFAM" id="SSF46689">
    <property type="entry name" value="Homeodomain-like"/>
    <property type="match status" value="1"/>
</dbReference>
<dbReference type="Gene3D" id="1.10.10.60">
    <property type="entry name" value="Homeodomain-like"/>
    <property type="match status" value="1"/>
</dbReference>
<dbReference type="GO" id="GO:0000978">
    <property type="term" value="F:RNA polymerase II cis-regulatory region sequence-specific DNA binding"/>
    <property type="evidence" value="ECO:0007669"/>
    <property type="project" value="TreeGrafter"/>
</dbReference>
<dbReference type="CDD" id="cd00086">
    <property type="entry name" value="homeodomain"/>
    <property type="match status" value="1"/>
</dbReference>
<dbReference type="GO" id="GO:0007420">
    <property type="term" value="P:brain development"/>
    <property type="evidence" value="ECO:0007669"/>
    <property type="project" value="TreeGrafter"/>
</dbReference>
<proteinExistence type="inferred from homology"/>
<evidence type="ECO:0000256" key="3">
    <source>
        <dbReference type="ARBA" id="ARBA00022473"/>
    </source>
</evidence>
<protein>
    <submittedName>
        <fullName evidence="13">Homeobox protein emx2</fullName>
    </submittedName>
</protein>
<evidence type="ECO:0000256" key="10">
    <source>
        <dbReference type="RuleBase" id="RU000682"/>
    </source>
</evidence>
<dbReference type="Proteomes" id="UP001311232">
    <property type="component" value="Unassembled WGS sequence"/>
</dbReference>
<reference evidence="13 14" key="1">
    <citation type="submission" date="2021-06" db="EMBL/GenBank/DDBJ databases">
        <authorList>
            <person name="Palmer J.M."/>
        </authorList>
    </citation>
    <scope>NUCLEOTIDE SEQUENCE [LARGE SCALE GENOMIC DNA]</scope>
    <source>
        <strain evidence="13 14">MEX-2019</strain>
        <tissue evidence="13">Muscle</tissue>
    </source>
</reference>
<name>A0AAV9QVJ6_9TELE</name>
<evidence type="ECO:0000256" key="4">
    <source>
        <dbReference type="ARBA" id="ARBA00023015"/>
    </source>
</evidence>
<dbReference type="Pfam" id="PF00046">
    <property type="entry name" value="Homeodomain"/>
    <property type="match status" value="1"/>
</dbReference>
<keyword evidence="8 9" id="KW-0539">Nucleus</keyword>
<evidence type="ECO:0000256" key="6">
    <source>
        <dbReference type="ARBA" id="ARBA00023155"/>
    </source>
</evidence>
<dbReference type="InterPro" id="IPR050877">
    <property type="entry name" value="EMX-VAX-Noto_Homeobox_TFs"/>
</dbReference>
<feature type="domain" description="Homeobox" evidence="12">
    <location>
        <begin position="259"/>
        <end position="319"/>
    </location>
</feature>
<dbReference type="GO" id="GO:0030182">
    <property type="term" value="P:neuron differentiation"/>
    <property type="evidence" value="ECO:0007669"/>
    <property type="project" value="TreeGrafter"/>
</dbReference>
<dbReference type="InterPro" id="IPR009057">
    <property type="entry name" value="Homeodomain-like_sf"/>
</dbReference>
<evidence type="ECO:0000313" key="14">
    <source>
        <dbReference type="Proteomes" id="UP001311232"/>
    </source>
</evidence>
<keyword evidence="7" id="KW-0804">Transcription</keyword>
<keyword evidence="14" id="KW-1185">Reference proteome</keyword>
<evidence type="ECO:0000256" key="8">
    <source>
        <dbReference type="ARBA" id="ARBA00023242"/>
    </source>
</evidence>
<dbReference type="PRINTS" id="PR00024">
    <property type="entry name" value="HOMEOBOX"/>
</dbReference>
<accession>A0AAV9QVJ6</accession>
<keyword evidence="3" id="KW-0217">Developmental protein</keyword>
<keyword evidence="5 9" id="KW-0238">DNA-binding</keyword>
<feature type="DNA-binding region" description="Homeobox" evidence="9">
    <location>
        <begin position="261"/>
        <end position="320"/>
    </location>
</feature>
<dbReference type="InterPro" id="IPR001356">
    <property type="entry name" value="HD"/>
</dbReference>
<dbReference type="PANTHER" id="PTHR24339:SF28">
    <property type="entry name" value="E5-RELATED"/>
    <property type="match status" value="1"/>
</dbReference>
<dbReference type="PANTHER" id="PTHR24339">
    <property type="entry name" value="HOMEOBOX PROTEIN EMX-RELATED"/>
    <property type="match status" value="1"/>
</dbReference>
<comment type="similarity">
    <text evidence="2">Belongs to the EMX homeobox family.</text>
</comment>
<evidence type="ECO:0000259" key="12">
    <source>
        <dbReference type="PROSITE" id="PS50071"/>
    </source>
</evidence>
<gene>
    <name evidence="13" type="primary">EMX2</name>
    <name evidence="13" type="ORF">CRENBAI_017492</name>
</gene>
<dbReference type="FunFam" id="1.10.10.60:FF:000299">
    <property type="entry name" value="Empty spiracles homeobox 3"/>
    <property type="match status" value="1"/>
</dbReference>
<dbReference type="GO" id="GO:0000981">
    <property type="term" value="F:DNA-binding transcription factor activity, RNA polymerase II-specific"/>
    <property type="evidence" value="ECO:0007669"/>
    <property type="project" value="InterPro"/>
</dbReference>
<feature type="region of interest" description="Disordered" evidence="11">
    <location>
        <begin position="319"/>
        <end position="359"/>
    </location>
</feature>
<dbReference type="GO" id="GO:0005634">
    <property type="term" value="C:nucleus"/>
    <property type="evidence" value="ECO:0007669"/>
    <property type="project" value="UniProtKB-SubCell"/>
</dbReference>
<keyword evidence="6 9" id="KW-0371">Homeobox</keyword>
<dbReference type="EMBL" id="JAHHUM010002885">
    <property type="protein sequence ID" value="KAK5600499.1"/>
    <property type="molecule type" value="Genomic_DNA"/>
</dbReference>
<dbReference type="PROSITE" id="PS50071">
    <property type="entry name" value="HOMEOBOX_2"/>
    <property type="match status" value="1"/>
</dbReference>
<evidence type="ECO:0000256" key="9">
    <source>
        <dbReference type="PROSITE-ProRule" id="PRU00108"/>
    </source>
</evidence>
<dbReference type="AlphaFoldDB" id="A0AAV9QVJ6"/>
<keyword evidence="4" id="KW-0805">Transcription regulation</keyword>
<feature type="compositionally biased region" description="Basic residues" evidence="11">
    <location>
        <begin position="331"/>
        <end position="340"/>
    </location>
</feature>
<evidence type="ECO:0000256" key="1">
    <source>
        <dbReference type="ARBA" id="ARBA00004123"/>
    </source>
</evidence>
<dbReference type="InterPro" id="IPR020479">
    <property type="entry name" value="HD_metazoa"/>
</dbReference>
<evidence type="ECO:0000256" key="2">
    <source>
        <dbReference type="ARBA" id="ARBA00007397"/>
    </source>
</evidence>
<organism evidence="13 14">
    <name type="scientific">Crenichthys baileyi</name>
    <name type="common">White River springfish</name>
    <dbReference type="NCBI Taxonomy" id="28760"/>
    <lineage>
        <taxon>Eukaryota</taxon>
        <taxon>Metazoa</taxon>
        <taxon>Chordata</taxon>
        <taxon>Craniata</taxon>
        <taxon>Vertebrata</taxon>
        <taxon>Euteleostomi</taxon>
        <taxon>Actinopterygii</taxon>
        <taxon>Neopterygii</taxon>
        <taxon>Teleostei</taxon>
        <taxon>Neoteleostei</taxon>
        <taxon>Acanthomorphata</taxon>
        <taxon>Ovalentaria</taxon>
        <taxon>Atherinomorphae</taxon>
        <taxon>Cyprinodontiformes</taxon>
        <taxon>Goodeidae</taxon>
        <taxon>Crenichthys</taxon>
    </lineage>
</organism>
<comment type="caution">
    <text evidence="13">The sequence shown here is derived from an EMBL/GenBank/DDBJ whole genome shotgun (WGS) entry which is preliminary data.</text>
</comment>
<evidence type="ECO:0000313" key="13">
    <source>
        <dbReference type="EMBL" id="KAK5600499.1"/>
    </source>
</evidence>
<comment type="subcellular location">
    <subcellularLocation>
        <location evidence="1 9 10">Nucleus</location>
    </subcellularLocation>
</comment>
<evidence type="ECO:0000256" key="7">
    <source>
        <dbReference type="ARBA" id="ARBA00023163"/>
    </source>
</evidence>
<dbReference type="PROSITE" id="PS00027">
    <property type="entry name" value="HOMEOBOX_1"/>
    <property type="match status" value="1"/>
</dbReference>
<sequence length="359" mass="40495">MSRRYVRAREAVRARVRGASSLDESVPCGAPESASPRPCFPVDALFKRLPRLHLKASSGGGGSSSDQSPCHYSLQRKLEENFSPISVGVEDYFKQRRLRQLRPKLGNLDYQTMFQPTPKRCFTIESLVAKDNPVPASRSEEPIRPAALSYANSGQMNPFLNGFHSGGRGVYSNPDLVFAEAVSHPPNSAVPVHPVAPPHALAAHPLSSSHSPHPLFASQQRDPSTFYPWLLHRYRYLGHRFQGNETSPESFLLHNALARKPKRIRTAFSPSQLLRLEHAFEKNHYVVGAERKQLAHSLSLTETQVKVWFQNRRTKFKRQKLEEEGSESQQKKKGSHHINRWRLATKQASPEEIDVTSDD</sequence>
<dbReference type="InterPro" id="IPR017970">
    <property type="entry name" value="Homeobox_CS"/>
</dbReference>
<evidence type="ECO:0000256" key="5">
    <source>
        <dbReference type="ARBA" id="ARBA00023125"/>
    </source>
</evidence>
<evidence type="ECO:0000256" key="11">
    <source>
        <dbReference type="SAM" id="MobiDB-lite"/>
    </source>
</evidence>
<dbReference type="SMART" id="SM00389">
    <property type="entry name" value="HOX"/>
    <property type="match status" value="1"/>
</dbReference>